<dbReference type="KEGG" id="sru:SRU_0082"/>
<dbReference type="InterPro" id="IPR001647">
    <property type="entry name" value="HTH_TetR"/>
</dbReference>
<dbReference type="Pfam" id="PF00440">
    <property type="entry name" value="TetR_N"/>
    <property type="match status" value="1"/>
</dbReference>
<dbReference type="InterPro" id="IPR009057">
    <property type="entry name" value="Homeodomain-like_sf"/>
</dbReference>
<keyword evidence="1 2" id="KW-0238">DNA-binding</keyword>
<evidence type="ECO:0000256" key="3">
    <source>
        <dbReference type="SAM" id="MobiDB-lite"/>
    </source>
</evidence>
<proteinExistence type="predicted"/>
<protein>
    <submittedName>
        <fullName evidence="5">HTH-type transcriptional repressor Bm3R1, putative</fullName>
    </submittedName>
</protein>
<evidence type="ECO:0000256" key="1">
    <source>
        <dbReference type="ARBA" id="ARBA00023125"/>
    </source>
</evidence>
<dbReference type="Gene3D" id="1.10.357.10">
    <property type="entry name" value="Tetracycline Repressor, domain 2"/>
    <property type="match status" value="1"/>
</dbReference>
<dbReference type="InterPro" id="IPR036271">
    <property type="entry name" value="Tet_transcr_reg_TetR-rel_C_sf"/>
</dbReference>
<gene>
    <name evidence="5" type="ordered locus">SRU_0082</name>
</gene>
<feature type="DNA-binding region" description="H-T-H motif" evidence="2">
    <location>
        <begin position="45"/>
        <end position="64"/>
    </location>
</feature>
<sequence length="215" mass="24264">MVRVTGMNVHSKPPTRPIEDTQGKRGDILGAGLRLFDEQGFHGTSMSEIAEAAGVGAGTIYRYFDGKEDLVDQLYAEARAAAHESIMEMGFDEDASVRDRLRTTWRAVIRNYMECPRLYRFILQYESSAYLRRAQRAQPEDLRSPFQEIYRDGVEQGLFPALPQSVYGSFFIGTVTHLVQEHLNDGPELDEELIDQSFEMLWAAYTKASVDPGTG</sequence>
<evidence type="ECO:0000313" key="5">
    <source>
        <dbReference type="EMBL" id="ABC43878.1"/>
    </source>
</evidence>
<dbReference type="PANTHER" id="PTHR30055:SF207">
    <property type="entry name" value="HTH-TYPE TRANSCRIPTIONAL REPRESSOR FATR"/>
    <property type="match status" value="1"/>
</dbReference>
<evidence type="ECO:0000259" key="4">
    <source>
        <dbReference type="PROSITE" id="PS50977"/>
    </source>
</evidence>
<feature type="region of interest" description="Disordered" evidence="3">
    <location>
        <begin position="1"/>
        <end position="23"/>
    </location>
</feature>
<dbReference type="SUPFAM" id="SSF46689">
    <property type="entry name" value="Homeodomain-like"/>
    <property type="match status" value="1"/>
</dbReference>
<dbReference type="STRING" id="309807.SRU_0082"/>
<dbReference type="eggNOG" id="COG1309">
    <property type="taxonomic scope" value="Bacteria"/>
</dbReference>
<dbReference type="OrthoDB" id="6430772at2"/>
<dbReference type="HOGENOM" id="CLU_069356_12_9_10"/>
<dbReference type="InterPro" id="IPR023772">
    <property type="entry name" value="DNA-bd_HTH_TetR-type_CS"/>
</dbReference>
<dbReference type="InterPro" id="IPR054422">
    <property type="entry name" value="TetR-like_HI_0893_C"/>
</dbReference>
<dbReference type="PROSITE" id="PS01081">
    <property type="entry name" value="HTH_TETR_1"/>
    <property type="match status" value="1"/>
</dbReference>
<dbReference type="AlphaFoldDB" id="Q2S6E6"/>
<dbReference type="EMBL" id="CP000159">
    <property type="protein sequence ID" value="ABC43878.1"/>
    <property type="molecule type" value="Genomic_DNA"/>
</dbReference>
<dbReference type="EnsemblBacteria" id="ABC43878">
    <property type="protein sequence ID" value="ABC43878"/>
    <property type="gene ID" value="SRU_0082"/>
</dbReference>
<reference evidence="5 6" key="1">
    <citation type="journal article" date="2005" name="Proc. Natl. Acad. Sci. U.S.A.">
        <title>The genome of Salinibacter ruber: convergence and gene exchange among hyperhalophilic bacteria and archaea.</title>
        <authorList>
            <person name="Mongodin E.F."/>
            <person name="Nelson K.E."/>
            <person name="Daugherty S."/>
            <person name="Deboy R.T."/>
            <person name="Wister J."/>
            <person name="Khouri H."/>
            <person name="Weidman J."/>
            <person name="Walsh D.A."/>
            <person name="Papke R.T."/>
            <person name="Sanchez Perez G."/>
            <person name="Sharma A.K."/>
            <person name="Nesbo C.L."/>
            <person name="MacLeod D."/>
            <person name="Bapteste E."/>
            <person name="Doolittle W.F."/>
            <person name="Charlebois R.L."/>
            <person name="Legault B."/>
            <person name="Rodriguez-Valera F."/>
        </authorList>
    </citation>
    <scope>NUCLEOTIDE SEQUENCE [LARGE SCALE GENOMIC DNA]</scope>
    <source>
        <strain evidence="6">DSM 13855 / CECT 5946 / M31</strain>
    </source>
</reference>
<dbReference type="Proteomes" id="UP000008674">
    <property type="component" value="Chromosome"/>
</dbReference>
<name>Q2S6E6_SALRD</name>
<dbReference type="InterPro" id="IPR050109">
    <property type="entry name" value="HTH-type_TetR-like_transc_reg"/>
</dbReference>
<dbReference type="GO" id="GO:0003700">
    <property type="term" value="F:DNA-binding transcription factor activity"/>
    <property type="evidence" value="ECO:0007669"/>
    <property type="project" value="TreeGrafter"/>
</dbReference>
<evidence type="ECO:0000313" key="6">
    <source>
        <dbReference type="Proteomes" id="UP000008674"/>
    </source>
</evidence>
<accession>Q2S6E6</accession>
<dbReference type="PRINTS" id="PR00455">
    <property type="entry name" value="HTHTETR"/>
</dbReference>
<evidence type="ECO:0000256" key="2">
    <source>
        <dbReference type="PROSITE-ProRule" id="PRU00335"/>
    </source>
</evidence>
<dbReference type="SUPFAM" id="SSF48498">
    <property type="entry name" value="Tetracyclin repressor-like, C-terminal domain"/>
    <property type="match status" value="1"/>
</dbReference>
<dbReference type="PROSITE" id="PS50977">
    <property type="entry name" value="HTH_TETR_2"/>
    <property type="match status" value="1"/>
</dbReference>
<dbReference type="PANTHER" id="PTHR30055">
    <property type="entry name" value="HTH-TYPE TRANSCRIPTIONAL REGULATOR RUTR"/>
    <property type="match status" value="1"/>
</dbReference>
<dbReference type="Pfam" id="PF22604">
    <property type="entry name" value="TetR_HI_0893_C"/>
    <property type="match status" value="1"/>
</dbReference>
<dbReference type="GO" id="GO:0000976">
    <property type="term" value="F:transcription cis-regulatory region binding"/>
    <property type="evidence" value="ECO:0007669"/>
    <property type="project" value="TreeGrafter"/>
</dbReference>
<organism evidence="5 6">
    <name type="scientific">Salinibacter ruber (strain DSM 13855 / M31)</name>
    <dbReference type="NCBI Taxonomy" id="309807"/>
    <lineage>
        <taxon>Bacteria</taxon>
        <taxon>Pseudomonadati</taxon>
        <taxon>Rhodothermota</taxon>
        <taxon>Rhodothermia</taxon>
        <taxon>Rhodothermales</taxon>
        <taxon>Salinibacteraceae</taxon>
        <taxon>Salinibacter</taxon>
    </lineage>
</organism>
<keyword evidence="6" id="KW-1185">Reference proteome</keyword>
<feature type="domain" description="HTH tetR-type" evidence="4">
    <location>
        <begin position="22"/>
        <end position="82"/>
    </location>
</feature>